<reference evidence="8" key="1">
    <citation type="submission" date="2018-06" db="EMBL/GenBank/DDBJ databases">
        <authorList>
            <person name="Zhirakovskaya E."/>
        </authorList>
    </citation>
    <scope>NUCLEOTIDE SEQUENCE</scope>
</reference>
<dbReference type="Gene3D" id="1.20.120.1220">
    <property type="match status" value="1"/>
</dbReference>
<comment type="subcellular location">
    <subcellularLocation>
        <location evidence="1">Cell membrane</location>
        <topology evidence="1">Multi-pass membrane protein</topology>
    </subcellularLocation>
</comment>
<dbReference type="EMBL" id="UOEF01000452">
    <property type="protein sequence ID" value="VAW05905.1"/>
    <property type="molecule type" value="Genomic_DNA"/>
</dbReference>
<keyword evidence="5 6" id="KW-0472">Membrane</keyword>
<evidence type="ECO:0000313" key="8">
    <source>
        <dbReference type="EMBL" id="VAW05905.1"/>
    </source>
</evidence>
<feature type="transmembrane region" description="Helical" evidence="6">
    <location>
        <begin position="134"/>
        <end position="152"/>
    </location>
</feature>
<dbReference type="Pfam" id="PF01478">
    <property type="entry name" value="Peptidase_A24"/>
    <property type="match status" value="1"/>
</dbReference>
<dbReference type="InterPro" id="IPR052218">
    <property type="entry name" value="Preflagellin_Peptidase"/>
</dbReference>
<accession>A0A3B0SJC5</accession>
<proteinExistence type="predicted"/>
<dbReference type="PANTHER" id="PTHR36506:SF1">
    <property type="entry name" value="PREFLAGELLIN PEPTIDASE"/>
    <property type="match status" value="1"/>
</dbReference>
<feature type="transmembrane region" description="Helical" evidence="6">
    <location>
        <begin position="6"/>
        <end position="23"/>
    </location>
</feature>
<organism evidence="8">
    <name type="scientific">hydrothermal vent metagenome</name>
    <dbReference type="NCBI Taxonomy" id="652676"/>
    <lineage>
        <taxon>unclassified sequences</taxon>
        <taxon>metagenomes</taxon>
        <taxon>ecological metagenomes</taxon>
    </lineage>
</organism>
<keyword evidence="3 6" id="KW-0812">Transmembrane</keyword>
<feature type="transmembrane region" description="Helical" evidence="6">
    <location>
        <begin position="94"/>
        <end position="122"/>
    </location>
</feature>
<gene>
    <name evidence="8" type="ORF">MNBD_ALPHA04-1237</name>
</gene>
<protein>
    <submittedName>
        <fullName evidence="8">Type IV prepilin peptidase TadV/CpaA</fullName>
    </submittedName>
</protein>
<dbReference type="InterPro" id="IPR000045">
    <property type="entry name" value="Prepilin_IV_endopep_pep"/>
</dbReference>
<evidence type="ECO:0000256" key="5">
    <source>
        <dbReference type="ARBA" id="ARBA00023136"/>
    </source>
</evidence>
<keyword evidence="4 6" id="KW-1133">Transmembrane helix</keyword>
<evidence type="ECO:0000256" key="4">
    <source>
        <dbReference type="ARBA" id="ARBA00022989"/>
    </source>
</evidence>
<dbReference type="PANTHER" id="PTHR36506">
    <property type="entry name" value="PREFLAGELLIN PEPTIDASE"/>
    <property type="match status" value="1"/>
</dbReference>
<evidence type="ECO:0000256" key="3">
    <source>
        <dbReference type="ARBA" id="ARBA00022692"/>
    </source>
</evidence>
<evidence type="ECO:0000256" key="2">
    <source>
        <dbReference type="ARBA" id="ARBA00022475"/>
    </source>
</evidence>
<dbReference type="GO" id="GO:0005886">
    <property type="term" value="C:plasma membrane"/>
    <property type="evidence" value="ECO:0007669"/>
    <property type="project" value="UniProtKB-SubCell"/>
</dbReference>
<evidence type="ECO:0000259" key="7">
    <source>
        <dbReference type="Pfam" id="PF01478"/>
    </source>
</evidence>
<evidence type="ECO:0000256" key="1">
    <source>
        <dbReference type="ARBA" id="ARBA00004651"/>
    </source>
</evidence>
<evidence type="ECO:0000256" key="6">
    <source>
        <dbReference type="SAM" id="Phobius"/>
    </source>
</evidence>
<feature type="domain" description="Prepilin type IV endopeptidase peptidase" evidence="7">
    <location>
        <begin position="14"/>
        <end position="117"/>
    </location>
</feature>
<keyword evidence="2" id="KW-1003">Cell membrane</keyword>
<name>A0A3B0SJC5_9ZZZZ</name>
<sequence>MNGEHFIYLLWGGLAIALIVGAVTDIKRRQISNKLNLLIALGAPLLWIASDMQFWPEMVQQIGVAAIVLTIFGGLFAVGAMGGGDVKMLAAIALWLHWLTLIEMIFIMSIAGGVLTLLMMIGKRIQKTASPIKVPYGVAISFSGLWIIAGQLSERYFNHFT</sequence>
<dbReference type="AlphaFoldDB" id="A0A3B0SJC5"/>
<feature type="transmembrane region" description="Helical" evidence="6">
    <location>
        <begin position="61"/>
        <end position="82"/>
    </location>
</feature>
<dbReference type="GO" id="GO:0004190">
    <property type="term" value="F:aspartic-type endopeptidase activity"/>
    <property type="evidence" value="ECO:0007669"/>
    <property type="project" value="InterPro"/>
</dbReference>